<evidence type="ECO:0000313" key="4">
    <source>
        <dbReference type="EMBL" id="AOW04179.1"/>
    </source>
</evidence>
<keyword evidence="3" id="KW-0143">Chaperone</keyword>
<evidence type="ECO:0000256" key="2">
    <source>
        <dbReference type="ARBA" id="ARBA00019180"/>
    </source>
</evidence>
<dbReference type="AlphaFoldDB" id="A0A1D8NEX2"/>
<dbReference type="Proteomes" id="UP000182444">
    <property type="component" value="Chromosome 1D"/>
</dbReference>
<sequence>MQLKPWLQVNSPRHIIEEGHEEGFEDGQEASPYTKSVLFANSLTHPTSPQTLLVSTAKLFPVVEALFTQKSKPINLGEIVGEIQLKKNAQSAENRRKFTTDFLEEEDEEDELEDVTKELITSHKVILSPVQYGDVVLVEIKQDELLLAHGFAQQLVDLIKPCQALILAPGNTIADVHVHQLDVGKSNLVPLASTPLLQSPNFISGLGAAVLTRCQQSQVPATALVVQNVGTQSFERYQSDTFEDLTGILAGVFGLDAAKALKELRADDGVAGLYL</sequence>
<gene>
    <name evidence="4" type="ORF">YALI1_D21044g</name>
</gene>
<dbReference type="InterPro" id="IPR038605">
    <property type="entry name" value="Pba1_sf"/>
</dbReference>
<dbReference type="InterPro" id="IPR016565">
    <property type="entry name" value="Proteasome_assmbl_chp_1"/>
</dbReference>
<proteinExistence type="inferred from homology"/>
<organism evidence="4 5">
    <name type="scientific">Yarrowia lipolytica</name>
    <name type="common">Candida lipolytica</name>
    <dbReference type="NCBI Taxonomy" id="4952"/>
    <lineage>
        <taxon>Eukaryota</taxon>
        <taxon>Fungi</taxon>
        <taxon>Dikarya</taxon>
        <taxon>Ascomycota</taxon>
        <taxon>Saccharomycotina</taxon>
        <taxon>Dipodascomycetes</taxon>
        <taxon>Dipodascales</taxon>
        <taxon>Dipodascales incertae sedis</taxon>
        <taxon>Yarrowia</taxon>
    </lineage>
</organism>
<dbReference type="PANTHER" id="PTHR15069">
    <property type="entry name" value="PROTEASOME ASSEMBLY CHAPERONE 1"/>
    <property type="match status" value="1"/>
</dbReference>
<comment type="similarity">
    <text evidence="1">Belongs to the PSMG1 family.</text>
</comment>
<dbReference type="RefSeq" id="XP_502926.3">
    <property type="nucleotide sequence ID" value="XM_502926.3"/>
</dbReference>
<protein>
    <recommendedName>
        <fullName evidence="2">Proteasome assembly chaperone 1</fullName>
    </recommendedName>
</protein>
<evidence type="ECO:0000313" key="5">
    <source>
        <dbReference type="Proteomes" id="UP000182444"/>
    </source>
</evidence>
<dbReference type="PANTHER" id="PTHR15069:SF1">
    <property type="entry name" value="PROTEASOME ASSEMBLY CHAPERONE 1"/>
    <property type="match status" value="1"/>
</dbReference>
<accession>A0A1D8NEX2</accession>
<evidence type="ECO:0000256" key="3">
    <source>
        <dbReference type="ARBA" id="ARBA00023186"/>
    </source>
</evidence>
<dbReference type="VEuPathDB" id="FungiDB:YALI1_D21044g"/>
<dbReference type="GO" id="GO:0005783">
    <property type="term" value="C:endoplasmic reticulum"/>
    <property type="evidence" value="ECO:0007669"/>
    <property type="project" value="InterPro"/>
</dbReference>
<dbReference type="GeneID" id="2911222"/>
<dbReference type="Gene3D" id="3.40.50.12120">
    <property type="entry name" value="POC1 chaperone"/>
    <property type="match status" value="1"/>
</dbReference>
<evidence type="ECO:0000256" key="1">
    <source>
        <dbReference type="ARBA" id="ARBA00005261"/>
    </source>
</evidence>
<dbReference type="GO" id="GO:0070628">
    <property type="term" value="F:proteasome binding"/>
    <property type="evidence" value="ECO:0007669"/>
    <property type="project" value="TreeGrafter"/>
</dbReference>
<reference evidence="4 5" key="1">
    <citation type="journal article" date="2016" name="PLoS ONE">
        <title>Sequence Assembly of Yarrowia lipolytica Strain W29/CLIB89 Shows Transposable Element Diversity.</title>
        <authorList>
            <person name="Magnan C."/>
            <person name="Yu J."/>
            <person name="Chang I."/>
            <person name="Jahn E."/>
            <person name="Kanomata Y."/>
            <person name="Wu J."/>
            <person name="Zeller M."/>
            <person name="Oakes M."/>
            <person name="Baldi P."/>
            <person name="Sandmeyer S."/>
        </authorList>
    </citation>
    <scope>NUCLEOTIDE SEQUENCE [LARGE SCALE GENOMIC DNA]</scope>
    <source>
        <strain evidence="5">CLIB89(W29)</strain>
    </source>
</reference>
<dbReference type="KEGG" id="yli:2911222"/>
<name>A0A1D8NEX2_YARLL</name>
<dbReference type="EMBL" id="CP017556">
    <property type="protein sequence ID" value="AOW04179.1"/>
    <property type="molecule type" value="Genomic_DNA"/>
</dbReference>
<dbReference type="GO" id="GO:0080129">
    <property type="term" value="P:proteasome core complex assembly"/>
    <property type="evidence" value="ECO:0007669"/>
    <property type="project" value="TreeGrafter"/>
</dbReference>
<dbReference type="VEuPathDB" id="FungiDB:YALI0_D17094g"/>